<evidence type="ECO:0000259" key="4">
    <source>
        <dbReference type="PROSITE" id="PS51085"/>
    </source>
</evidence>
<gene>
    <name evidence="7" type="ORF">QBC37DRAFT_410351</name>
</gene>
<dbReference type="InterPro" id="IPR005302">
    <property type="entry name" value="MoCF_Sase_C"/>
</dbReference>
<dbReference type="InterPro" id="IPR011037">
    <property type="entry name" value="Pyrv_Knase-like_insert_dom_sf"/>
</dbReference>
<dbReference type="GO" id="GO:0016491">
    <property type="term" value="F:oxidoreductase activity"/>
    <property type="evidence" value="ECO:0007669"/>
    <property type="project" value="InterPro"/>
</dbReference>
<dbReference type="InterPro" id="IPR039261">
    <property type="entry name" value="FNR_nucleotide-bd"/>
</dbReference>
<keyword evidence="1" id="KW-0479">Metal-binding</keyword>
<reference evidence="7" key="2">
    <citation type="submission" date="2023-05" db="EMBL/GenBank/DDBJ databases">
        <authorList>
            <consortium name="Lawrence Berkeley National Laboratory"/>
            <person name="Steindorff A."/>
            <person name="Hensen N."/>
            <person name="Bonometti L."/>
            <person name="Westerberg I."/>
            <person name="Brannstrom I.O."/>
            <person name="Guillou S."/>
            <person name="Cros-Aarteil S."/>
            <person name="Calhoun S."/>
            <person name="Haridas S."/>
            <person name="Kuo A."/>
            <person name="Mondo S."/>
            <person name="Pangilinan J."/>
            <person name="Riley R."/>
            <person name="Labutti K."/>
            <person name="Andreopoulos B."/>
            <person name="Lipzen A."/>
            <person name="Chen C."/>
            <person name="Yanf M."/>
            <person name="Daum C."/>
            <person name="Ng V."/>
            <person name="Clum A."/>
            <person name="Ohm R."/>
            <person name="Martin F."/>
            <person name="Silar P."/>
            <person name="Natvig D."/>
            <person name="Lalanne C."/>
            <person name="Gautier V."/>
            <person name="Ament-Velasquez S.L."/>
            <person name="Kruys A."/>
            <person name="Hutchinson M.I."/>
            <person name="Powell A.J."/>
            <person name="Barry K."/>
            <person name="Miller A.N."/>
            <person name="Grigoriev I.V."/>
            <person name="Debuchy R."/>
            <person name="Gladieux P."/>
            <person name="Thoren M.H."/>
            <person name="Johannesson H."/>
        </authorList>
    </citation>
    <scope>NUCLEOTIDE SEQUENCE</scope>
    <source>
        <strain evidence="7">PSN293</strain>
    </source>
</reference>
<proteinExistence type="predicted"/>
<dbReference type="InterPro" id="IPR012675">
    <property type="entry name" value="Beta-grasp_dom_sf"/>
</dbReference>
<dbReference type="InterPro" id="IPR036010">
    <property type="entry name" value="2Fe-2S_ferredoxin-like_sf"/>
</dbReference>
<keyword evidence="7" id="KW-0670">Pyruvate</keyword>
<dbReference type="PANTHER" id="PTHR30212:SF2">
    <property type="entry name" value="PROTEIN YIIM"/>
    <property type="match status" value="1"/>
</dbReference>
<evidence type="ECO:0000259" key="5">
    <source>
        <dbReference type="PROSITE" id="PS51340"/>
    </source>
</evidence>
<evidence type="ECO:0000256" key="2">
    <source>
        <dbReference type="ARBA" id="ARBA00023014"/>
    </source>
</evidence>
<feature type="domain" description="MOSC" evidence="5">
    <location>
        <begin position="57"/>
        <end position="211"/>
    </location>
</feature>
<dbReference type="GO" id="GO:0016301">
    <property type="term" value="F:kinase activity"/>
    <property type="evidence" value="ECO:0007669"/>
    <property type="project" value="UniProtKB-KW"/>
</dbReference>
<reference evidence="7" key="1">
    <citation type="journal article" date="2023" name="Mol. Phylogenet. Evol.">
        <title>Genome-scale phylogeny and comparative genomics of the fungal order Sordariales.</title>
        <authorList>
            <person name="Hensen N."/>
            <person name="Bonometti L."/>
            <person name="Westerberg I."/>
            <person name="Brannstrom I.O."/>
            <person name="Guillou S."/>
            <person name="Cros-Aarteil S."/>
            <person name="Calhoun S."/>
            <person name="Haridas S."/>
            <person name="Kuo A."/>
            <person name="Mondo S."/>
            <person name="Pangilinan J."/>
            <person name="Riley R."/>
            <person name="LaButti K."/>
            <person name="Andreopoulos B."/>
            <person name="Lipzen A."/>
            <person name="Chen C."/>
            <person name="Yan M."/>
            <person name="Daum C."/>
            <person name="Ng V."/>
            <person name="Clum A."/>
            <person name="Steindorff A."/>
            <person name="Ohm R.A."/>
            <person name="Martin F."/>
            <person name="Silar P."/>
            <person name="Natvig D.O."/>
            <person name="Lalanne C."/>
            <person name="Gautier V."/>
            <person name="Ament-Velasquez S.L."/>
            <person name="Kruys A."/>
            <person name="Hutchinson M.I."/>
            <person name="Powell A.J."/>
            <person name="Barry K."/>
            <person name="Miller A.N."/>
            <person name="Grigoriev I.V."/>
            <person name="Debuchy R."/>
            <person name="Gladieux P."/>
            <person name="Hiltunen Thoren M."/>
            <person name="Johannesson H."/>
        </authorList>
    </citation>
    <scope>NUCLEOTIDE SEQUENCE</scope>
    <source>
        <strain evidence="7">PSN293</strain>
    </source>
</reference>
<evidence type="ECO:0000313" key="8">
    <source>
        <dbReference type="Proteomes" id="UP001301769"/>
    </source>
</evidence>
<dbReference type="InterPro" id="IPR052353">
    <property type="entry name" value="Benzoxazolinone_Detox_Enz"/>
</dbReference>
<keyword evidence="2" id="KW-0411">Iron-sulfur</keyword>
<dbReference type="CDD" id="cd00207">
    <property type="entry name" value="fer2"/>
    <property type="match status" value="1"/>
</dbReference>
<dbReference type="GO" id="GO:0030151">
    <property type="term" value="F:molybdenum ion binding"/>
    <property type="evidence" value="ECO:0007669"/>
    <property type="project" value="InterPro"/>
</dbReference>
<dbReference type="Gene3D" id="3.10.20.30">
    <property type="match status" value="1"/>
</dbReference>
<dbReference type="AlphaFoldDB" id="A0AAN6YIL8"/>
<dbReference type="Gene3D" id="2.40.33.20">
    <property type="entry name" value="PK beta-barrel domain-like"/>
    <property type="match status" value="1"/>
</dbReference>
<dbReference type="InterPro" id="IPR017938">
    <property type="entry name" value="Riboflavin_synthase-like_b-brl"/>
</dbReference>
<comment type="caution">
    <text evidence="7">The sequence shown here is derived from an EMBL/GenBank/DDBJ whole genome shotgun (WGS) entry which is preliminary data.</text>
</comment>
<dbReference type="Gene3D" id="3.40.50.80">
    <property type="entry name" value="Nucleotide-binding domain of ferredoxin-NADP reductase (FNR) module"/>
    <property type="match status" value="1"/>
</dbReference>
<dbReference type="PROSITE" id="PS51085">
    <property type="entry name" value="2FE2S_FER_2"/>
    <property type="match status" value="1"/>
</dbReference>
<accession>A0AAN6YIL8</accession>
<feature type="domain" description="FAD-binding FR-type" evidence="6">
    <location>
        <begin position="282"/>
        <end position="400"/>
    </location>
</feature>
<dbReference type="Proteomes" id="UP001301769">
    <property type="component" value="Unassembled WGS sequence"/>
</dbReference>
<dbReference type="PROSITE" id="PS51384">
    <property type="entry name" value="FAD_FR"/>
    <property type="match status" value="1"/>
</dbReference>
<evidence type="ECO:0000256" key="3">
    <source>
        <dbReference type="SAM" id="MobiDB-lite"/>
    </source>
</evidence>
<dbReference type="Pfam" id="PF03473">
    <property type="entry name" value="MOSC"/>
    <property type="match status" value="1"/>
</dbReference>
<dbReference type="CDD" id="cd06185">
    <property type="entry name" value="PDR_like"/>
    <property type="match status" value="1"/>
</dbReference>
<keyword evidence="7" id="KW-0808">Transferase</keyword>
<dbReference type="InterPro" id="IPR005163">
    <property type="entry name" value="Tri_helical_YiiM-like"/>
</dbReference>
<evidence type="ECO:0000256" key="1">
    <source>
        <dbReference type="ARBA" id="ARBA00022714"/>
    </source>
</evidence>
<dbReference type="InterPro" id="IPR001041">
    <property type="entry name" value="2Fe-2S_ferredoxin-type"/>
</dbReference>
<dbReference type="SUPFAM" id="SSF63380">
    <property type="entry name" value="Riboflavin synthase domain-like"/>
    <property type="match status" value="1"/>
</dbReference>
<organism evidence="7 8">
    <name type="scientific">Rhypophila decipiens</name>
    <dbReference type="NCBI Taxonomy" id="261697"/>
    <lineage>
        <taxon>Eukaryota</taxon>
        <taxon>Fungi</taxon>
        <taxon>Dikarya</taxon>
        <taxon>Ascomycota</taxon>
        <taxon>Pezizomycotina</taxon>
        <taxon>Sordariomycetes</taxon>
        <taxon>Sordariomycetidae</taxon>
        <taxon>Sordariales</taxon>
        <taxon>Naviculisporaceae</taxon>
        <taxon>Rhypophila</taxon>
    </lineage>
</organism>
<name>A0AAN6YIL8_9PEZI</name>
<evidence type="ECO:0000259" key="6">
    <source>
        <dbReference type="PROSITE" id="PS51384"/>
    </source>
</evidence>
<dbReference type="PROSITE" id="PS51340">
    <property type="entry name" value="MOSC"/>
    <property type="match status" value="1"/>
</dbReference>
<dbReference type="Pfam" id="PF03475">
    <property type="entry name" value="YiiM_3-alpha"/>
    <property type="match status" value="1"/>
</dbReference>
<dbReference type="SUPFAM" id="SSF52343">
    <property type="entry name" value="Ferredoxin reductase-like, C-terminal NADP-linked domain"/>
    <property type="match status" value="1"/>
</dbReference>
<protein>
    <submittedName>
        <fullName evidence="7">Pyruvate kinase-like protein</fullName>
    </submittedName>
</protein>
<sequence length="628" mass="69421">MSHNIDPTPAARGGVTPHEDENSSAVTPELSEIIGEVRFGKMKLMPGLRVESAIDKQLVDGHVQVGPEGIEGDEHDYTFHGGPEKAIHAYYSGHYPLWQAEYPLAANRFIPGGFGENLVLSTLSERNVCIGDIYSVGPPGTSSTPGGIPSEHSPTSLLLQVSLPRQPCFKLNHRFQLKNFAPTTYKLSRTGWYFRVLRIGLVDKGYEIRLIERKHPRWTIERIQEYLHRQVGDIAMNEELSKIPELGTESRGVFLRRVEKQRIKERKERAKAAGGGDEKKDEKWRDYKIVEKKSETETGRIMSFVLEAVNPLKAEEVGQEAVDLDEGAHVKLKLPNGLVRAYSIAGGTDKNRFQLGVAYDKEAEEGAKKSRGGSRYLHLQAKVGDVIKVGAVTAGVPIVSAASNHVFVVGGIGITAFLALAEAYKKINYNFSLHYAVRSEKDVPFRERLMKLNQGCDGEETAKNMIIYDKSKGQRLDIAKIVDTLPWNSQLYFCGPKRMMDAALSITSEPKRQIGQKDVHFEAFEAEVGGDPFEAVVTNRVENKGEDGKEVPVVVSVGEEETLLEKLQERFGEEEVASSCCVGNCGTCVVRLVSGQVDHRGSALTKEETSSQMLSCVSRGIGRIAIEI</sequence>
<dbReference type="GO" id="GO:0030170">
    <property type="term" value="F:pyridoxal phosphate binding"/>
    <property type="evidence" value="ECO:0007669"/>
    <property type="project" value="InterPro"/>
</dbReference>
<evidence type="ECO:0000313" key="7">
    <source>
        <dbReference type="EMBL" id="KAK4219133.1"/>
    </source>
</evidence>
<dbReference type="PANTHER" id="PTHR30212">
    <property type="entry name" value="PROTEIN YIIM"/>
    <property type="match status" value="1"/>
</dbReference>
<dbReference type="PRINTS" id="PR00409">
    <property type="entry name" value="PHDIOXRDTASE"/>
</dbReference>
<feature type="region of interest" description="Disordered" evidence="3">
    <location>
        <begin position="1"/>
        <end position="27"/>
    </location>
</feature>
<feature type="domain" description="2Fe-2S ferredoxin-type" evidence="4">
    <location>
        <begin position="539"/>
        <end position="628"/>
    </location>
</feature>
<dbReference type="Gene3D" id="2.40.30.10">
    <property type="entry name" value="Translation factors"/>
    <property type="match status" value="1"/>
</dbReference>
<dbReference type="InterPro" id="IPR017927">
    <property type="entry name" value="FAD-bd_FR_type"/>
</dbReference>
<keyword evidence="1" id="KW-0408">Iron</keyword>
<keyword evidence="1" id="KW-0001">2Fe-2S</keyword>
<dbReference type="GO" id="GO:0051537">
    <property type="term" value="F:2 iron, 2 sulfur cluster binding"/>
    <property type="evidence" value="ECO:0007669"/>
    <property type="project" value="UniProtKB-KW"/>
</dbReference>
<dbReference type="SUPFAM" id="SSF54292">
    <property type="entry name" value="2Fe-2S ferredoxin-like"/>
    <property type="match status" value="1"/>
</dbReference>
<dbReference type="EMBL" id="MU858049">
    <property type="protein sequence ID" value="KAK4219133.1"/>
    <property type="molecule type" value="Genomic_DNA"/>
</dbReference>
<keyword evidence="8" id="KW-1185">Reference proteome</keyword>
<dbReference type="SUPFAM" id="SSF50800">
    <property type="entry name" value="PK beta-barrel domain-like"/>
    <property type="match status" value="1"/>
</dbReference>
<keyword evidence="7" id="KW-0418">Kinase</keyword>
<dbReference type="Pfam" id="PF00111">
    <property type="entry name" value="Fer2"/>
    <property type="match status" value="1"/>
</dbReference>